<keyword evidence="2" id="KW-1185">Reference proteome</keyword>
<gene>
    <name evidence="1" type="ORF">BBK36DRAFT_38175</name>
</gene>
<dbReference type="PANTHER" id="PTHR38846:SF1">
    <property type="entry name" value="C3H1-TYPE DOMAIN-CONTAINING PROTEIN"/>
    <property type="match status" value="1"/>
</dbReference>
<feature type="non-terminal residue" evidence="1">
    <location>
        <position position="1"/>
    </location>
</feature>
<feature type="non-terminal residue" evidence="1">
    <location>
        <position position="163"/>
    </location>
</feature>
<evidence type="ECO:0000313" key="1">
    <source>
        <dbReference type="EMBL" id="PTB63447.1"/>
    </source>
</evidence>
<accession>A0A2T4B295</accession>
<dbReference type="RefSeq" id="XP_024746767.1">
    <property type="nucleotide sequence ID" value="XM_024898048.1"/>
</dbReference>
<dbReference type="PANTHER" id="PTHR38846">
    <property type="entry name" value="C3H1-TYPE DOMAIN-CONTAINING PROTEIN"/>
    <property type="match status" value="1"/>
</dbReference>
<organism evidence="1 2">
    <name type="scientific">Trichoderma citrinoviride</name>
    <dbReference type="NCBI Taxonomy" id="58853"/>
    <lineage>
        <taxon>Eukaryota</taxon>
        <taxon>Fungi</taxon>
        <taxon>Dikarya</taxon>
        <taxon>Ascomycota</taxon>
        <taxon>Pezizomycotina</taxon>
        <taxon>Sordariomycetes</taxon>
        <taxon>Hypocreomycetidae</taxon>
        <taxon>Hypocreales</taxon>
        <taxon>Hypocreaceae</taxon>
        <taxon>Trichoderma</taxon>
    </lineage>
</organism>
<sequence>PLDTFFFSFAPQGFVHNPAKSPVNSWKALCAFKSWNKQPKDHPPMKKAWKRYQQALVKEVQLYFGDIDDIAAWKTVCRAVGCEDPPDEISKCKAILKKTHVNIVDLVDWAKRGGEESGKKVKVFRSMAQLSEYTRSTNKIFPKSQTKNSEGRNIVLKFLLRQI</sequence>
<protein>
    <submittedName>
        <fullName evidence="1">Uncharacterized protein</fullName>
    </submittedName>
</protein>
<dbReference type="OrthoDB" id="6105938at2759"/>
<dbReference type="AlphaFoldDB" id="A0A2T4B295"/>
<dbReference type="Proteomes" id="UP000241546">
    <property type="component" value="Unassembled WGS sequence"/>
</dbReference>
<name>A0A2T4B295_9HYPO</name>
<proteinExistence type="predicted"/>
<dbReference type="EMBL" id="KZ680219">
    <property type="protein sequence ID" value="PTB63447.1"/>
    <property type="molecule type" value="Genomic_DNA"/>
</dbReference>
<evidence type="ECO:0000313" key="2">
    <source>
        <dbReference type="Proteomes" id="UP000241546"/>
    </source>
</evidence>
<dbReference type="GeneID" id="36606166"/>
<reference evidence="2" key="1">
    <citation type="submission" date="2016-07" db="EMBL/GenBank/DDBJ databases">
        <title>Multiple horizontal gene transfer events from other fungi enriched the ability of initially mycotrophic Trichoderma (Ascomycota) to feed on dead plant biomass.</title>
        <authorList>
            <consortium name="DOE Joint Genome Institute"/>
            <person name="Atanasova L."/>
            <person name="Chenthamara K."/>
            <person name="Zhang J."/>
            <person name="Grujic M."/>
            <person name="Henrissat B."/>
            <person name="Kuo A."/>
            <person name="Aerts A."/>
            <person name="Salamov A."/>
            <person name="Lipzen A."/>
            <person name="Labutti K."/>
            <person name="Barry K."/>
            <person name="Miao Y."/>
            <person name="Rahimi M.J."/>
            <person name="Shen Q."/>
            <person name="Grigoriev I.V."/>
            <person name="Kubicek C.P."/>
            <person name="Druzhinina I.S."/>
        </authorList>
    </citation>
    <scope>NUCLEOTIDE SEQUENCE [LARGE SCALE GENOMIC DNA]</scope>
    <source>
        <strain evidence="2">TUCIM 6016</strain>
    </source>
</reference>